<keyword evidence="1" id="KW-1133">Transmembrane helix</keyword>
<protein>
    <submittedName>
        <fullName evidence="2">Uncharacterized protein</fullName>
    </submittedName>
</protein>
<sequence>MPGIIAVGAGVLLVILFNYFLNLYFISPIILISRGIKNFREYRKSYNVQFDNDDELQDLNTEVKSIIDENKNLKKAKQQHEL</sequence>
<feature type="transmembrane region" description="Helical" evidence="1">
    <location>
        <begin position="6"/>
        <end position="33"/>
    </location>
</feature>
<evidence type="ECO:0000256" key="1">
    <source>
        <dbReference type="SAM" id="Phobius"/>
    </source>
</evidence>
<proteinExistence type="predicted"/>
<gene>
    <name evidence="2" type="ORF">SDC9_197358</name>
</gene>
<name>A0A645IFK9_9ZZZZ</name>
<reference evidence="2" key="1">
    <citation type="submission" date="2019-08" db="EMBL/GenBank/DDBJ databases">
        <authorList>
            <person name="Kucharzyk K."/>
            <person name="Murdoch R.W."/>
            <person name="Higgins S."/>
            <person name="Loffler F."/>
        </authorList>
    </citation>
    <scope>NUCLEOTIDE SEQUENCE</scope>
</reference>
<dbReference type="AlphaFoldDB" id="A0A645IFK9"/>
<keyword evidence="1" id="KW-0472">Membrane</keyword>
<dbReference type="EMBL" id="VSSQ01113248">
    <property type="protein sequence ID" value="MPN49736.1"/>
    <property type="molecule type" value="Genomic_DNA"/>
</dbReference>
<evidence type="ECO:0000313" key="2">
    <source>
        <dbReference type="EMBL" id="MPN49736.1"/>
    </source>
</evidence>
<accession>A0A645IFK9</accession>
<organism evidence="2">
    <name type="scientific">bioreactor metagenome</name>
    <dbReference type="NCBI Taxonomy" id="1076179"/>
    <lineage>
        <taxon>unclassified sequences</taxon>
        <taxon>metagenomes</taxon>
        <taxon>ecological metagenomes</taxon>
    </lineage>
</organism>
<comment type="caution">
    <text evidence="2">The sequence shown here is derived from an EMBL/GenBank/DDBJ whole genome shotgun (WGS) entry which is preliminary data.</text>
</comment>
<keyword evidence="1" id="KW-0812">Transmembrane</keyword>